<organism evidence="3 4">
    <name type="scientific">Paenibacillus artemisiicola</name>
    <dbReference type="NCBI Taxonomy" id="1172618"/>
    <lineage>
        <taxon>Bacteria</taxon>
        <taxon>Bacillati</taxon>
        <taxon>Bacillota</taxon>
        <taxon>Bacilli</taxon>
        <taxon>Bacillales</taxon>
        <taxon>Paenibacillaceae</taxon>
        <taxon>Paenibacillus</taxon>
    </lineage>
</organism>
<dbReference type="Pfam" id="PF00589">
    <property type="entry name" value="Phage_integrase"/>
    <property type="match status" value="1"/>
</dbReference>
<dbReference type="InterPro" id="IPR011010">
    <property type="entry name" value="DNA_brk_join_enz"/>
</dbReference>
<gene>
    <name evidence="3" type="ORF">I8J29_22690</name>
</gene>
<feature type="domain" description="Tyr recombinase" evidence="2">
    <location>
        <begin position="1"/>
        <end position="121"/>
    </location>
</feature>
<accession>A0ABS3WFC5</accession>
<dbReference type="SUPFAM" id="SSF56349">
    <property type="entry name" value="DNA breaking-rejoining enzymes"/>
    <property type="match status" value="1"/>
</dbReference>
<evidence type="ECO:0000256" key="1">
    <source>
        <dbReference type="ARBA" id="ARBA00023172"/>
    </source>
</evidence>
<dbReference type="InterPro" id="IPR002104">
    <property type="entry name" value="Integrase_catalytic"/>
</dbReference>
<keyword evidence="1" id="KW-0233">DNA recombination</keyword>
<dbReference type="Proteomes" id="UP000670947">
    <property type="component" value="Unassembled WGS sequence"/>
</dbReference>
<dbReference type="EMBL" id="JAGGDJ010000026">
    <property type="protein sequence ID" value="MBO7747015.1"/>
    <property type="molecule type" value="Genomic_DNA"/>
</dbReference>
<comment type="caution">
    <text evidence="3">The sequence shown here is derived from an EMBL/GenBank/DDBJ whole genome shotgun (WGS) entry which is preliminary data.</text>
</comment>
<evidence type="ECO:0000313" key="3">
    <source>
        <dbReference type="EMBL" id="MBO7747015.1"/>
    </source>
</evidence>
<name>A0ABS3WFC5_9BACL</name>
<proteinExistence type="predicted"/>
<dbReference type="CDD" id="cd01189">
    <property type="entry name" value="INT_ICEBs1_C_like"/>
    <property type="match status" value="1"/>
</dbReference>
<reference evidence="3 4" key="1">
    <citation type="submission" date="2021-03" db="EMBL/GenBank/DDBJ databases">
        <title>Paenibacillus artemisicola MWE-103 whole genome sequence.</title>
        <authorList>
            <person name="Ham Y.J."/>
        </authorList>
    </citation>
    <scope>NUCLEOTIDE SEQUENCE [LARGE SCALE GENOMIC DNA]</scope>
    <source>
        <strain evidence="3 4">MWE-103</strain>
    </source>
</reference>
<keyword evidence="4" id="KW-1185">Reference proteome</keyword>
<dbReference type="Gene3D" id="1.10.443.10">
    <property type="entry name" value="Intergrase catalytic core"/>
    <property type="match status" value="1"/>
</dbReference>
<dbReference type="PROSITE" id="PS51898">
    <property type="entry name" value="TYR_RECOMBINASE"/>
    <property type="match status" value="1"/>
</dbReference>
<evidence type="ECO:0000313" key="4">
    <source>
        <dbReference type="Proteomes" id="UP000670947"/>
    </source>
</evidence>
<evidence type="ECO:0000259" key="2">
    <source>
        <dbReference type="PROSITE" id="PS51898"/>
    </source>
</evidence>
<protein>
    <submittedName>
        <fullName evidence="3">Site-specific integrase</fullName>
    </submittedName>
</protein>
<dbReference type="InterPro" id="IPR013762">
    <property type="entry name" value="Integrase-like_cat_sf"/>
</dbReference>
<sequence>MRRISLSDAVCAQLGEYYTFALQKWSLLEQTRNQNHFFVFFNQYGQAFYPESPYLWFRNFLKKHQLRYIKFHDLRHTSATLLINQGVHAKIISERLGHASITRTMNIYGHVLSKADKEAANKFDLALPFLAGIKPKEPERYSE</sequence>